<comment type="catalytic activity">
    <reaction evidence="1">
        <text>S-ubiquitinyl-[E2 ubiquitin-conjugating enzyme]-L-cysteine + [acceptor protein]-L-lysine = [E2 ubiquitin-conjugating enzyme]-L-cysteine + N(6)-ubiquitinyl-[acceptor protein]-L-lysine.</text>
        <dbReference type="EC" id="2.3.2.26"/>
    </reaction>
</comment>
<dbReference type="SMART" id="SM00119">
    <property type="entry name" value="HECTc"/>
    <property type="match status" value="1"/>
</dbReference>
<dbReference type="PRINTS" id="PR00392">
    <property type="entry name" value="PROFILIN"/>
</dbReference>
<evidence type="ECO:0000256" key="3">
    <source>
        <dbReference type="ARBA" id="ARBA00004906"/>
    </source>
</evidence>
<dbReference type="CDD" id="cd00148">
    <property type="entry name" value="PROF"/>
    <property type="match status" value="1"/>
</dbReference>
<dbReference type="FunFam" id="3.90.1750.10:FF:000003">
    <property type="entry name" value="E3 ubiquitin-protein ligase UPL1"/>
    <property type="match status" value="1"/>
</dbReference>
<dbReference type="AlphaFoldDB" id="A0A4T0FVW9"/>
<dbReference type="Gene3D" id="3.30.2410.10">
    <property type="entry name" value="Hect, E3 ligase catalytic domain"/>
    <property type="match status" value="1"/>
</dbReference>
<keyword evidence="6" id="KW-0813">Transport</keyword>
<dbReference type="FunFam" id="3.30.2160.10:FF:000001">
    <property type="entry name" value="E3 ubiquitin-protein ligase NEDD4-like"/>
    <property type="match status" value="1"/>
</dbReference>
<evidence type="ECO:0000256" key="19">
    <source>
        <dbReference type="ARBA" id="ARBA00034494"/>
    </source>
</evidence>
<feature type="domain" description="HECT" evidence="22">
    <location>
        <begin position="69"/>
        <end position="405"/>
    </location>
</feature>
<keyword evidence="21" id="KW-0009">Actin-binding</keyword>
<protein>
    <recommendedName>
        <fullName evidence="21">Profilin</fullName>
    </recommendedName>
</protein>
<evidence type="ECO:0000256" key="12">
    <source>
        <dbReference type="ARBA" id="ARBA00022771"/>
    </source>
</evidence>
<evidence type="ECO:0000256" key="9">
    <source>
        <dbReference type="ARBA" id="ARBA00022692"/>
    </source>
</evidence>
<evidence type="ECO:0000256" key="16">
    <source>
        <dbReference type="ARBA" id="ARBA00022989"/>
    </source>
</evidence>
<keyword evidence="17" id="KW-0472">Membrane</keyword>
<dbReference type="InterPro" id="IPR000569">
    <property type="entry name" value="HECT_dom"/>
</dbReference>
<feature type="active site" description="Glycyl thioester intermediate" evidence="20">
    <location>
        <position position="372"/>
    </location>
</feature>
<dbReference type="FunFam" id="3.90.1750.10:FF:000026">
    <property type="entry name" value="E3 ubiquitin-protein ligase HACE1"/>
    <property type="match status" value="1"/>
</dbReference>
<evidence type="ECO:0000256" key="8">
    <source>
        <dbReference type="ARBA" id="ARBA00022679"/>
    </source>
</evidence>
<evidence type="ECO:0000259" key="22">
    <source>
        <dbReference type="PROSITE" id="PS50237"/>
    </source>
</evidence>
<keyword evidence="18" id="KW-0576">Peroxisome</keyword>
<dbReference type="GO" id="GO:0008270">
    <property type="term" value="F:zinc ion binding"/>
    <property type="evidence" value="ECO:0007669"/>
    <property type="project" value="UniProtKB-KW"/>
</dbReference>
<comment type="similarity">
    <text evidence="5 21">Belongs to the profilin family.</text>
</comment>
<comment type="pathway">
    <text evidence="3">Protein modification; protein ubiquitination.</text>
</comment>
<sequence>MVRNNPALMSGSFSLLVQNPRILEFDNKRSFFMQRLKTKKRGETYPTLHVNVRREHVFADSFQYLQRKTGDEIKYGKLSVKFYGEEGVDAGGVAREWFQVLAQQMFNPNYALFQPCDADRLTYQPNRASYVNEHHLSFFKFIGRIIGKAIYDGRLLDAYFTRSFYKHMLGRQVDFKDLESVDLEYYNSLVWMLENSLEGVLELTFSVEDDEFGVVKVIDLVPNGRNIPVTDQNKKEYVKLVTEFRLTKAIEKQIQCFLEGFHEIIPKDLVKIFSENELELLISGLPDIDVDAWKNQTDYHGFSPSDPVIGWFWRVLRSFDSTQKASFLQFATGSSRVPLEGFGALQGSQGTQRFNIHKAYGAEDRLPAAHTCFNQLDLGPYSSYEALRRQILTAIHEGNTGFGCCVMRVQRLDGQELDVEVVRGLSKGIVEALSGVGVNMGDEILALIRSVYMWKYLRAFGTVYGMDLHRLKYKNISAISSVLLVVLRVVMPYVHGKMKDRMAMEEWSSLSRFHVKRRIASVVEGLEGVFDASRLLNWLSFIGGGRYADLSERVLGLQVAGSGRLTSINLEFTQRQLVWSVLTVRILSVADTLVLEYVDANLVGTGKVARAAIMGVQGGIWAISPGYQLTQEEQNAVLGSFANAEATQASGIKLAGQKFFTLQADDSKVYGKKGGNGCVIVRTVQAILITEYEAPVLPGEATKVVEELADYLRSLNF</sequence>
<evidence type="ECO:0000256" key="18">
    <source>
        <dbReference type="ARBA" id="ARBA00023140"/>
    </source>
</evidence>
<evidence type="ECO:0000256" key="11">
    <source>
        <dbReference type="ARBA" id="ARBA00022737"/>
    </source>
</evidence>
<dbReference type="FunFam" id="3.30.2410.10:FF:000001">
    <property type="entry name" value="E3 ubiquitin-protein ligase NEDD4-like"/>
    <property type="match status" value="1"/>
</dbReference>
<dbReference type="InterPro" id="IPR050409">
    <property type="entry name" value="E3_ubiq-protein_ligase"/>
</dbReference>
<dbReference type="PANTHER" id="PTHR11254:SF67">
    <property type="entry name" value="E3 UBIQUITIN-PROTEIN LIGASE HUWE1"/>
    <property type="match status" value="1"/>
</dbReference>
<dbReference type="SUPFAM" id="SSF56204">
    <property type="entry name" value="Hect, E3 ligase catalytic domain"/>
    <property type="match status" value="1"/>
</dbReference>
<evidence type="ECO:0000256" key="17">
    <source>
        <dbReference type="ARBA" id="ARBA00023136"/>
    </source>
</evidence>
<dbReference type="GO" id="GO:0061630">
    <property type="term" value="F:ubiquitin protein ligase activity"/>
    <property type="evidence" value="ECO:0007669"/>
    <property type="project" value="UniProtKB-EC"/>
</dbReference>
<dbReference type="Pfam" id="PF00235">
    <property type="entry name" value="Profilin"/>
    <property type="match status" value="1"/>
</dbReference>
<dbReference type="SMART" id="SM00392">
    <property type="entry name" value="PROF"/>
    <property type="match status" value="1"/>
</dbReference>
<organism evidence="23 24">
    <name type="scientific">Wallemia hederae</name>
    <dbReference type="NCBI Taxonomy" id="1540922"/>
    <lineage>
        <taxon>Eukaryota</taxon>
        <taxon>Fungi</taxon>
        <taxon>Dikarya</taxon>
        <taxon>Basidiomycota</taxon>
        <taxon>Wallemiomycotina</taxon>
        <taxon>Wallemiomycetes</taxon>
        <taxon>Wallemiales</taxon>
        <taxon>Wallemiaceae</taxon>
        <taxon>Wallemia</taxon>
    </lineage>
</organism>
<evidence type="ECO:0000313" key="23">
    <source>
        <dbReference type="EMBL" id="TIA92761.1"/>
    </source>
</evidence>
<dbReference type="PROSITE" id="PS50237">
    <property type="entry name" value="HECT"/>
    <property type="match status" value="1"/>
</dbReference>
<dbReference type="SUPFAM" id="SSF55770">
    <property type="entry name" value="Profilin (actin-binding protein)"/>
    <property type="match status" value="1"/>
</dbReference>
<comment type="similarity">
    <text evidence="19">Belongs to the UPL family. TOM1/PTR1 subfamily.</text>
</comment>
<keyword evidence="7" id="KW-0597">Phosphoprotein</keyword>
<dbReference type="GO" id="GO:0005778">
    <property type="term" value="C:peroxisomal membrane"/>
    <property type="evidence" value="ECO:0007669"/>
    <property type="project" value="UniProtKB-SubCell"/>
</dbReference>
<dbReference type="Gene3D" id="3.90.1750.10">
    <property type="entry name" value="Hect, E3 ligase catalytic domains"/>
    <property type="match status" value="1"/>
</dbReference>
<keyword evidence="13 20" id="KW-0833">Ubl conjugation pathway</keyword>
<dbReference type="Proteomes" id="UP000310189">
    <property type="component" value="Unassembled WGS sequence"/>
</dbReference>
<dbReference type="PANTHER" id="PTHR11254">
    <property type="entry name" value="HECT DOMAIN UBIQUITIN-PROTEIN LIGASE"/>
    <property type="match status" value="1"/>
</dbReference>
<keyword evidence="16" id="KW-1133">Transmembrane helix</keyword>
<keyword evidence="11" id="KW-0677">Repeat</keyword>
<evidence type="ECO:0000256" key="20">
    <source>
        <dbReference type="PROSITE-ProRule" id="PRU00104"/>
    </source>
</evidence>
<comment type="caution">
    <text evidence="23">The sequence shown here is derived from an EMBL/GenBank/DDBJ whole genome shotgun (WGS) entry which is preliminary data.</text>
</comment>
<evidence type="ECO:0000313" key="24">
    <source>
        <dbReference type="Proteomes" id="UP000310189"/>
    </source>
</evidence>
<gene>
    <name evidence="23" type="ORF">E3P99_00485</name>
</gene>
<evidence type="ECO:0000256" key="1">
    <source>
        <dbReference type="ARBA" id="ARBA00000885"/>
    </source>
</evidence>
<dbReference type="GO" id="GO:0016562">
    <property type="term" value="P:protein import into peroxisome matrix, receptor recycling"/>
    <property type="evidence" value="ECO:0007669"/>
    <property type="project" value="UniProtKB-ARBA"/>
</dbReference>
<comment type="similarity">
    <text evidence="4">Belongs to the pex2/pex10/pex12 family.</text>
</comment>
<keyword evidence="9" id="KW-0812">Transmembrane</keyword>
<name>A0A4T0FVW9_9BASI</name>
<evidence type="ECO:0000256" key="6">
    <source>
        <dbReference type="ARBA" id="ARBA00022448"/>
    </source>
</evidence>
<keyword evidence="8" id="KW-0808">Transferase</keyword>
<dbReference type="InterPro" id="IPR006845">
    <property type="entry name" value="Pex_N"/>
</dbReference>
<dbReference type="InterPro" id="IPR048278">
    <property type="entry name" value="PFN"/>
</dbReference>
<keyword evidence="10" id="KW-0479">Metal-binding</keyword>
<dbReference type="GO" id="GO:0006511">
    <property type="term" value="P:ubiquitin-dependent protein catabolic process"/>
    <property type="evidence" value="ECO:0007669"/>
    <property type="project" value="TreeGrafter"/>
</dbReference>
<keyword evidence="24" id="KW-1185">Reference proteome</keyword>
<dbReference type="Gene3D" id="3.30.2160.10">
    <property type="entry name" value="Hect, E3 ligase catalytic domain"/>
    <property type="match status" value="1"/>
</dbReference>
<evidence type="ECO:0000256" key="2">
    <source>
        <dbReference type="ARBA" id="ARBA00004585"/>
    </source>
</evidence>
<evidence type="ECO:0000256" key="5">
    <source>
        <dbReference type="ARBA" id="ARBA00010058"/>
    </source>
</evidence>
<evidence type="ECO:0000256" key="13">
    <source>
        <dbReference type="ARBA" id="ARBA00022786"/>
    </source>
</evidence>
<dbReference type="Pfam" id="PF00632">
    <property type="entry name" value="HECT"/>
    <property type="match status" value="1"/>
</dbReference>
<comment type="subcellular location">
    <subcellularLocation>
        <location evidence="2">Peroxisome membrane</location>
        <topology evidence="2">Multi-pass membrane protein</topology>
    </subcellularLocation>
</comment>
<accession>A0A4T0FVW9</accession>
<dbReference type="GO" id="GO:0005634">
    <property type="term" value="C:nucleus"/>
    <property type="evidence" value="ECO:0007669"/>
    <property type="project" value="TreeGrafter"/>
</dbReference>
<dbReference type="InterPro" id="IPR035983">
    <property type="entry name" value="Hect_E3_ubiquitin_ligase"/>
</dbReference>
<dbReference type="GO" id="GO:0000209">
    <property type="term" value="P:protein polyubiquitination"/>
    <property type="evidence" value="ECO:0007669"/>
    <property type="project" value="TreeGrafter"/>
</dbReference>
<dbReference type="EMBL" id="SPNW01000005">
    <property type="protein sequence ID" value="TIA92761.1"/>
    <property type="molecule type" value="Genomic_DNA"/>
</dbReference>
<dbReference type="InterPro" id="IPR005455">
    <property type="entry name" value="PFN_euk"/>
</dbReference>
<evidence type="ECO:0000256" key="10">
    <source>
        <dbReference type="ARBA" id="ARBA00022723"/>
    </source>
</evidence>
<reference evidence="23 24" key="1">
    <citation type="submission" date="2019-03" db="EMBL/GenBank/DDBJ databases">
        <title>Sequencing 23 genomes of Wallemia ichthyophaga.</title>
        <authorList>
            <person name="Gostincar C."/>
        </authorList>
    </citation>
    <scope>NUCLEOTIDE SEQUENCE [LARGE SCALE GENOMIC DNA]</scope>
    <source>
        <strain evidence="23 24">EXF-5753</strain>
    </source>
</reference>
<evidence type="ECO:0000256" key="7">
    <source>
        <dbReference type="ARBA" id="ARBA00022553"/>
    </source>
</evidence>
<dbReference type="PRINTS" id="PR01640">
    <property type="entry name" value="PROFILINPLNT"/>
</dbReference>
<keyword evidence="14" id="KW-0862">Zinc</keyword>
<dbReference type="InterPro" id="IPR036140">
    <property type="entry name" value="PFN_sf"/>
</dbReference>
<dbReference type="Gene3D" id="3.30.450.30">
    <property type="entry name" value="Dynein light chain 2a, cytoplasmic"/>
    <property type="match status" value="1"/>
</dbReference>
<dbReference type="Pfam" id="PF04757">
    <property type="entry name" value="Pex2_Pex12"/>
    <property type="match status" value="1"/>
</dbReference>
<evidence type="ECO:0000256" key="14">
    <source>
        <dbReference type="ARBA" id="ARBA00022833"/>
    </source>
</evidence>
<proteinExistence type="inferred from homology"/>
<dbReference type="OrthoDB" id="8068875at2759"/>
<evidence type="ECO:0000256" key="15">
    <source>
        <dbReference type="ARBA" id="ARBA00022927"/>
    </source>
</evidence>
<dbReference type="GO" id="GO:0003779">
    <property type="term" value="F:actin binding"/>
    <property type="evidence" value="ECO:0007669"/>
    <property type="project" value="UniProtKB-KW"/>
</dbReference>
<dbReference type="CDD" id="cd00078">
    <property type="entry name" value="HECTc"/>
    <property type="match status" value="1"/>
</dbReference>
<keyword evidence="12" id="KW-0863">Zinc-finger</keyword>
<keyword evidence="15" id="KW-0653">Protein transport</keyword>
<evidence type="ECO:0000256" key="21">
    <source>
        <dbReference type="RuleBase" id="RU003909"/>
    </source>
</evidence>
<evidence type="ECO:0000256" key="4">
    <source>
        <dbReference type="ARBA" id="ARBA00008704"/>
    </source>
</evidence>